<proteinExistence type="inferred from homology"/>
<dbReference type="PANTHER" id="PTHR14359:SF6">
    <property type="entry name" value="PHOSPHOPANTOTHENOYLCYSTEINE DECARBOXYLASE"/>
    <property type="match status" value="1"/>
</dbReference>
<dbReference type="SUPFAM" id="SSF52507">
    <property type="entry name" value="Homo-oligomeric flavin-containing Cys decarboxylases, HFCD"/>
    <property type="match status" value="1"/>
</dbReference>
<dbReference type="GO" id="GO:0004633">
    <property type="term" value="F:phosphopantothenoylcysteine decarboxylase activity"/>
    <property type="evidence" value="ECO:0007669"/>
    <property type="project" value="UniProtKB-EC"/>
</dbReference>
<name>A0A7R9T174_9CHLO</name>
<protein>
    <recommendedName>
        <fullName evidence="4">phosphopantothenoylcysteine decarboxylase</fullName>
        <ecNumber evidence="4">4.1.1.36</ecNumber>
    </recommendedName>
</protein>
<comment type="similarity">
    <text evidence="2">Belongs to the HFCD (homooligomeric flavin containing Cys decarboxylase) superfamily.</text>
</comment>
<gene>
    <name evidence="6" type="ORF">OLUC0939_LOCUS2214</name>
</gene>
<dbReference type="GO" id="GO:0015937">
    <property type="term" value="P:coenzyme A biosynthetic process"/>
    <property type="evidence" value="ECO:0007669"/>
    <property type="project" value="UniProtKB-KW"/>
</dbReference>
<evidence type="ECO:0000256" key="4">
    <source>
        <dbReference type="ARBA" id="ARBA00066422"/>
    </source>
</evidence>
<dbReference type="Gene3D" id="3.40.50.1950">
    <property type="entry name" value="Flavin prenyltransferase-like"/>
    <property type="match status" value="1"/>
</dbReference>
<evidence type="ECO:0000313" key="6">
    <source>
        <dbReference type="EMBL" id="CAD8221493.1"/>
    </source>
</evidence>
<keyword evidence="1" id="KW-0173">Coenzyme A biosynthesis</keyword>
<dbReference type="EMBL" id="HBDX01002574">
    <property type="protein sequence ID" value="CAD8221493.1"/>
    <property type="molecule type" value="Transcribed_RNA"/>
</dbReference>
<feature type="domain" description="Flavoprotein" evidence="5">
    <location>
        <begin position="3"/>
        <end position="186"/>
    </location>
</feature>
<reference evidence="6" key="1">
    <citation type="submission" date="2021-01" db="EMBL/GenBank/DDBJ databases">
        <authorList>
            <person name="Corre E."/>
            <person name="Pelletier E."/>
            <person name="Niang G."/>
            <person name="Scheremetjew M."/>
            <person name="Finn R."/>
            <person name="Kale V."/>
            <person name="Holt S."/>
            <person name="Cochrane G."/>
            <person name="Meng A."/>
            <person name="Brown T."/>
            <person name="Cohen L."/>
        </authorList>
    </citation>
    <scope>NUCLEOTIDE SEQUENCE</scope>
    <source>
        <strain evidence="6">Clade-A-BCC118000</strain>
    </source>
</reference>
<comment type="pathway">
    <text evidence="3">Cofactor biosynthesis; coenzyme A biosynthesis; CoA from (R)-pantothenate: step 3/5.</text>
</comment>
<evidence type="ECO:0000259" key="5">
    <source>
        <dbReference type="Pfam" id="PF02441"/>
    </source>
</evidence>
<sequence>MTRVLIGVSGSVAAIKFDELARERWSASGECEVRFVFTDNALKFIDAEDIARAEENNIKTFTDHDEWREWGEKGDPVMHIELVKWADVFVLAPLSANTLAKIANGLCDNLLTCVFRAWDFKDPAKRVFIAPAMNTKMWESPFTERHLRSARELGVVVVPPIEKHLACGDFGVGAMAEVSTIAEVVRSPPA</sequence>
<organism evidence="6">
    <name type="scientific">Ostreococcus sp. 'lucimarinus'</name>
    <dbReference type="NCBI Taxonomy" id="242159"/>
    <lineage>
        <taxon>Eukaryota</taxon>
        <taxon>Viridiplantae</taxon>
        <taxon>Chlorophyta</taxon>
        <taxon>Mamiellophyceae</taxon>
        <taxon>Mamiellales</taxon>
        <taxon>Bathycoccaceae</taxon>
        <taxon>Ostreococcus</taxon>
    </lineage>
</organism>
<dbReference type="InterPro" id="IPR036551">
    <property type="entry name" value="Flavin_trans-like"/>
</dbReference>
<dbReference type="Pfam" id="PF02441">
    <property type="entry name" value="Flavoprotein"/>
    <property type="match status" value="1"/>
</dbReference>
<dbReference type="AlphaFoldDB" id="A0A7R9T174"/>
<accession>A0A7R9T174</accession>
<evidence type="ECO:0000256" key="3">
    <source>
        <dbReference type="ARBA" id="ARBA00060685"/>
    </source>
</evidence>
<dbReference type="PANTHER" id="PTHR14359">
    <property type="entry name" value="HOMO-OLIGOMERIC FLAVIN CONTAINING CYS DECARBOXYLASE FAMILY"/>
    <property type="match status" value="1"/>
</dbReference>
<evidence type="ECO:0000256" key="1">
    <source>
        <dbReference type="ARBA" id="ARBA00022993"/>
    </source>
</evidence>
<dbReference type="GO" id="GO:0071513">
    <property type="term" value="C:phosphopantothenoylcysteine decarboxylase complex"/>
    <property type="evidence" value="ECO:0007669"/>
    <property type="project" value="TreeGrafter"/>
</dbReference>
<dbReference type="EC" id="4.1.1.36" evidence="4"/>
<dbReference type="OMA" id="KGLACGD"/>
<evidence type="ECO:0000256" key="2">
    <source>
        <dbReference type="ARBA" id="ARBA00038350"/>
    </source>
</evidence>
<dbReference type="GO" id="GO:0010181">
    <property type="term" value="F:FMN binding"/>
    <property type="evidence" value="ECO:0007669"/>
    <property type="project" value="TreeGrafter"/>
</dbReference>
<dbReference type="InterPro" id="IPR003382">
    <property type="entry name" value="Flavoprotein"/>
</dbReference>